<evidence type="ECO:0008006" key="4">
    <source>
        <dbReference type="Google" id="ProtNLM"/>
    </source>
</evidence>
<gene>
    <name evidence="2" type="ORF">SAMN05421803_1631</name>
</gene>
<feature type="non-terminal residue" evidence="2">
    <location>
        <position position="1"/>
    </location>
</feature>
<sequence>GTVDFSGAEFAYGTVSFSGAKFAYGTVNFHKTQFTGTMVSFHTAESTRGKLSFSEAEFAGGKVDFEHARGECPEGLREARAHAAPGVLLLPQTWEQHPAPESQQDPATEPPTTSPWLNALASAVVNGWKKVRPQRDTPDD</sequence>
<feature type="region of interest" description="Disordered" evidence="1">
    <location>
        <begin position="92"/>
        <end position="115"/>
    </location>
</feature>
<name>A0A1M6X3A1_9ACTN</name>
<keyword evidence="3" id="KW-1185">Reference proteome</keyword>
<organism evidence="2 3">
    <name type="scientific">Nocardiopsis flavescens</name>
    <dbReference type="NCBI Taxonomy" id="758803"/>
    <lineage>
        <taxon>Bacteria</taxon>
        <taxon>Bacillati</taxon>
        <taxon>Actinomycetota</taxon>
        <taxon>Actinomycetes</taxon>
        <taxon>Streptosporangiales</taxon>
        <taxon>Nocardiopsidaceae</taxon>
        <taxon>Nocardiopsis</taxon>
    </lineage>
</organism>
<evidence type="ECO:0000256" key="1">
    <source>
        <dbReference type="SAM" id="MobiDB-lite"/>
    </source>
</evidence>
<reference evidence="2 3" key="1">
    <citation type="submission" date="2016-11" db="EMBL/GenBank/DDBJ databases">
        <authorList>
            <person name="Jaros S."/>
            <person name="Januszkiewicz K."/>
            <person name="Wedrychowicz H."/>
        </authorList>
    </citation>
    <scope>NUCLEOTIDE SEQUENCE [LARGE SCALE GENOMIC DNA]</scope>
    <source>
        <strain evidence="2 3">CGMCC 4.5723</strain>
    </source>
</reference>
<evidence type="ECO:0000313" key="2">
    <source>
        <dbReference type="EMBL" id="SHL00418.1"/>
    </source>
</evidence>
<dbReference type="Proteomes" id="UP000184452">
    <property type="component" value="Unassembled WGS sequence"/>
</dbReference>
<protein>
    <recommendedName>
        <fullName evidence="4">Pentapeptide repeat-containing protein</fullName>
    </recommendedName>
</protein>
<accession>A0A1M6X3A1</accession>
<evidence type="ECO:0000313" key="3">
    <source>
        <dbReference type="Proteomes" id="UP000184452"/>
    </source>
</evidence>
<dbReference type="EMBL" id="FQZK01000063">
    <property type="protein sequence ID" value="SHL00418.1"/>
    <property type="molecule type" value="Genomic_DNA"/>
</dbReference>
<proteinExistence type="predicted"/>
<dbReference type="AlphaFoldDB" id="A0A1M6X3A1"/>